<dbReference type="OrthoDB" id="411873at2759"/>
<keyword evidence="3" id="KW-1133">Transmembrane helix</keyword>
<name>A0A812QV48_9DINO</name>
<keyword evidence="5" id="KW-1185">Reference proteome</keyword>
<keyword evidence="3" id="KW-0812">Transmembrane</keyword>
<keyword evidence="1" id="KW-0175">Coiled coil</keyword>
<feature type="region of interest" description="Disordered" evidence="2">
    <location>
        <begin position="50"/>
        <end position="79"/>
    </location>
</feature>
<protein>
    <submittedName>
        <fullName evidence="4">RIB2 protein</fullName>
    </submittedName>
</protein>
<accession>A0A812QV48</accession>
<dbReference type="AlphaFoldDB" id="A0A812QV48"/>
<sequence length="602" mass="66283">MSEAVDLDNHVKNTTLEARVAELEAKLEALSRAASAGSQQSQHEVEILPAVPGDGTAKDEKSASKTLSTQRTSEDDGHVEDDFPLMISIWDATILVSMGSSSAPGWELKFADQVLVILLYILNMIMQTVFVAGITTTMNPNPYVFPAIDTMRYQRLFEGHAYDSMDRNTMQSRVQKVCTDTWHNRLSSTSTNTFQYLQTDLNGVPGHFISLVAMTIWVLTMTKELRSTFDQLAALVMLPRRGTILSRAGVTLSDEVIADDQGYIIPAMSNRHKVLLAITVYFPRFLVAVSVMLVGTLFLADTAVVGDLILNACALEIVHNVDELVFEAVCSRKLQQMVEKTRIRYVRGRTCMSALCGPENASEDKTMQCKSQCLMLFRLSYLSIILFGAWMTTLNPLVSMAEDAYAAICGQNLDFAYISHPAAGLPVFANITSDATAITTKCFYASQYEAIAMRVGFEPQHFPRNDTLAQLVNGTHESCAMEDNDCPSLSLATLSRLKALSAEIFDAVDLCRDQNVLLQVLRSTCLNETYTSESAEVLEFNNIHSCADVSPYCLCNGRACSEGDFEGALVRPLSWSWVDLLQGMCPGTCNKCLLPVNASAVR</sequence>
<dbReference type="Proteomes" id="UP000604046">
    <property type="component" value="Unassembled WGS sequence"/>
</dbReference>
<feature type="transmembrane region" description="Helical" evidence="3">
    <location>
        <begin position="114"/>
        <end position="134"/>
    </location>
</feature>
<evidence type="ECO:0000256" key="2">
    <source>
        <dbReference type="SAM" id="MobiDB-lite"/>
    </source>
</evidence>
<organism evidence="4 5">
    <name type="scientific">Symbiodinium natans</name>
    <dbReference type="NCBI Taxonomy" id="878477"/>
    <lineage>
        <taxon>Eukaryota</taxon>
        <taxon>Sar</taxon>
        <taxon>Alveolata</taxon>
        <taxon>Dinophyceae</taxon>
        <taxon>Suessiales</taxon>
        <taxon>Symbiodiniaceae</taxon>
        <taxon>Symbiodinium</taxon>
    </lineage>
</organism>
<keyword evidence="3" id="KW-0472">Membrane</keyword>
<gene>
    <name evidence="4" type="primary">RIB2</name>
    <name evidence="4" type="ORF">SNAT2548_LOCUS22036</name>
</gene>
<proteinExistence type="predicted"/>
<feature type="transmembrane region" description="Helical" evidence="3">
    <location>
        <begin position="204"/>
        <end position="222"/>
    </location>
</feature>
<evidence type="ECO:0000313" key="5">
    <source>
        <dbReference type="Proteomes" id="UP000604046"/>
    </source>
</evidence>
<feature type="coiled-coil region" evidence="1">
    <location>
        <begin position="13"/>
        <end position="40"/>
    </location>
</feature>
<evidence type="ECO:0000256" key="1">
    <source>
        <dbReference type="SAM" id="Coils"/>
    </source>
</evidence>
<evidence type="ECO:0000256" key="3">
    <source>
        <dbReference type="SAM" id="Phobius"/>
    </source>
</evidence>
<evidence type="ECO:0000313" key="4">
    <source>
        <dbReference type="EMBL" id="CAE7405041.1"/>
    </source>
</evidence>
<feature type="transmembrane region" description="Helical" evidence="3">
    <location>
        <begin position="274"/>
        <end position="300"/>
    </location>
</feature>
<comment type="caution">
    <text evidence="4">The sequence shown here is derived from an EMBL/GenBank/DDBJ whole genome shotgun (WGS) entry which is preliminary data.</text>
</comment>
<reference evidence="4" key="1">
    <citation type="submission" date="2021-02" db="EMBL/GenBank/DDBJ databases">
        <authorList>
            <person name="Dougan E. K."/>
            <person name="Rhodes N."/>
            <person name="Thang M."/>
            <person name="Chan C."/>
        </authorList>
    </citation>
    <scope>NUCLEOTIDE SEQUENCE</scope>
</reference>
<dbReference type="EMBL" id="CAJNDS010002273">
    <property type="protein sequence ID" value="CAE7405041.1"/>
    <property type="molecule type" value="Genomic_DNA"/>
</dbReference>